<accession>A0A9E6STS3</accession>
<dbReference type="Pfam" id="PF01636">
    <property type="entry name" value="APH"/>
    <property type="match status" value="1"/>
</dbReference>
<gene>
    <name evidence="2" type="ORF">GMI68_09210</name>
    <name evidence="3" type="ORF">J7S26_04890</name>
</gene>
<organism evidence="3 5">
    <name type="scientific">Xiamenia xianingshaonis</name>
    <dbReference type="NCBI Taxonomy" id="2682776"/>
    <lineage>
        <taxon>Bacteria</taxon>
        <taxon>Bacillati</taxon>
        <taxon>Actinomycetota</taxon>
        <taxon>Coriobacteriia</taxon>
        <taxon>Eggerthellales</taxon>
        <taxon>Eggerthellaceae</taxon>
        <taxon>Xiamenia</taxon>
    </lineage>
</organism>
<dbReference type="AlphaFoldDB" id="A0A9E6STS3"/>
<dbReference type="Gene3D" id="3.90.1200.10">
    <property type="match status" value="1"/>
</dbReference>
<dbReference type="KEGG" id="ebz:J7S26_04890"/>
<dbReference type="InterPro" id="IPR011009">
    <property type="entry name" value="Kinase-like_dom_sf"/>
</dbReference>
<dbReference type="EMBL" id="WPCR01000014">
    <property type="protein sequence ID" value="NHM14928.1"/>
    <property type="molecule type" value="Genomic_DNA"/>
</dbReference>
<evidence type="ECO:0000313" key="3">
    <source>
        <dbReference type="EMBL" id="QTU83736.1"/>
    </source>
</evidence>
<dbReference type="Proteomes" id="UP000671910">
    <property type="component" value="Chromosome"/>
</dbReference>
<dbReference type="Proteomes" id="UP000636394">
    <property type="component" value="Unassembled WGS sequence"/>
</dbReference>
<keyword evidence="4" id="KW-1185">Reference proteome</keyword>
<dbReference type="RefSeq" id="WP_166340393.1">
    <property type="nucleotide sequence ID" value="NZ_CP072829.1"/>
</dbReference>
<evidence type="ECO:0000313" key="5">
    <source>
        <dbReference type="Proteomes" id="UP000671910"/>
    </source>
</evidence>
<name>A0A9E6STS3_9ACTN</name>
<feature type="domain" description="Aminoglycoside phosphotransferase" evidence="1">
    <location>
        <begin position="34"/>
        <end position="271"/>
    </location>
</feature>
<dbReference type="EMBL" id="CP072829">
    <property type="protein sequence ID" value="QTU83736.1"/>
    <property type="molecule type" value="Genomic_DNA"/>
</dbReference>
<dbReference type="SUPFAM" id="SSF56112">
    <property type="entry name" value="Protein kinase-like (PK-like)"/>
    <property type="match status" value="1"/>
</dbReference>
<sequence length="344" mass="37933">MDDHTPLQEARAYVDGNGELARALGVESSDALSVEPLGQGEHNANFVLTAADGRRFVLRVNYTSQLGLSDQVGYEFSALAALASSGRVPRALFVDSSCQRIGHGVLAESYLPGTWLDFADPAQVREAARVLADVHSVPVSEDCGLLRPEDPLRDQLKTCETLFCTYAKSPLCETRVARTVERFFARAEAAVAEAAQTNADATHILNTEAVPSHFLIDSTGRGGMVDWEKPVVGEAAQDVAYFLSPTTTIWDTDFIFDAAGRARFIEDYWRSVDGRFSRDAFDARFSAYVMTNALIGVTWSCNALVEYHGTDRPLQNDKTRNLLPRYVSQDFLDLLWRDCFSGGR</sequence>
<reference evidence="2 4" key="1">
    <citation type="submission" date="2019-11" db="EMBL/GenBank/DDBJ databases">
        <title>Eggerthellaceae novel genus isolated from the rectal contents of marmort.</title>
        <authorList>
            <person name="Zhang G."/>
        </authorList>
    </citation>
    <scope>NUCLEOTIDE SEQUENCE [LARGE SCALE GENOMIC DNA]</scope>
    <source>
        <strain evidence="2">Zg-886</strain>
        <strain evidence="4">zg-886</strain>
    </source>
</reference>
<evidence type="ECO:0000313" key="2">
    <source>
        <dbReference type="EMBL" id="NHM14928.1"/>
    </source>
</evidence>
<protein>
    <submittedName>
        <fullName evidence="2 3">Phosphotransferase</fullName>
    </submittedName>
</protein>
<reference evidence="3" key="2">
    <citation type="submission" date="2021-04" db="EMBL/GenBank/DDBJ databases">
        <title>Novel species in family Eggerthellaceae.</title>
        <authorList>
            <person name="Zhang G."/>
        </authorList>
    </citation>
    <scope>NUCLEOTIDE SEQUENCE</scope>
    <source>
        <strain evidence="3">Zg-886</strain>
    </source>
</reference>
<dbReference type="InterPro" id="IPR002575">
    <property type="entry name" value="Aminoglycoside_PTrfase"/>
</dbReference>
<evidence type="ECO:0000259" key="1">
    <source>
        <dbReference type="Pfam" id="PF01636"/>
    </source>
</evidence>
<proteinExistence type="predicted"/>
<evidence type="ECO:0000313" key="4">
    <source>
        <dbReference type="Proteomes" id="UP000636394"/>
    </source>
</evidence>